<name>A0ABT5KY51_9ALTE</name>
<feature type="transmembrane region" description="Helical" evidence="6">
    <location>
        <begin position="169"/>
        <end position="193"/>
    </location>
</feature>
<dbReference type="RefSeq" id="WP_273637993.1">
    <property type="nucleotide sequence ID" value="NZ_JAQQXP010000001.1"/>
</dbReference>
<keyword evidence="2" id="KW-1003">Cell membrane</keyword>
<feature type="transmembrane region" description="Helical" evidence="6">
    <location>
        <begin position="9"/>
        <end position="29"/>
    </location>
</feature>
<dbReference type="PANTHER" id="PTHR30250">
    <property type="entry name" value="PST FAMILY PREDICTED COLANIC ACID TRANSPORTER"/>
    <property type="match status" value="1"/>
</dbReference>
<evidence type="ECO:0000256" key="1">
    <source>
        <dbReference type="ARBA" id="ARBA00004651"/>
    </source>
</evidence>
<keyword evidence="4 6" id="KW-1133">Transmembrane helix</keyword>
<feature type="transmembrane region" description="Helical" evidence="6">
    <location>
        <begin position="86"/>
        <end position="107"/>
    </location>
</feature>
<reference evidence="7 8" key="1">
    <citation type="submission" date="2022-10" db="EMBL/GenBank/DDBJ databases">
        <title>Alteromonas sp. chi3 Genome sequencing.</title>
        <authorList>
            <person name="Park S."/>
        </authorList>
    </citation>
    <scope>NUCLEOTIDE SEQUENCE [LARGE SCALE GENOMIC DNA]</scope>
    <source>
        <strain evidence="8">chi3</strain>
    </source>
</reference>
<feature type="transmembrane region" description="Helical" evidence="6">
    <location>
        <begin position="360"/>
        <end position="380"/>
    </location>
</feature>
<feature type="transmembrane region" description="Helical" evidence="6">
    <location>
        <begin position="296"/>
        <end position="320"/>
    </location>
</feature>
<evidence type="ECO:0000256" key="6">
    <source>
        <dbReference type="SAM" id="Phobius"/>
    </source>
</evidence>
<evidence type="ECO:0000256" key="3">
    <source>
        <dbReference type="ARBA" id="ARBA00022692"/>
    </source>
</evidence>
<proteinExistence type="predicted"/>
<keyword evidence="8" id="KW-1185">Reference proteome</keyword>
<feature type="transmembrane region" description="Helical" evidence="6">
    <location>
        <begin position="144"/>
        <end position="163"/>
    </location>
</feature>
<feature type="transmembrane region" description="Helical" evidence="6">
    <location>
        <begin position="41"/>
        <end position="60"/>
    </location>
</feature>
<feature type="transmembrane region" description="Helical" evidence="6">
    <location>
        <begin position="214"/>
        <end position="235"/>
    </location>
</feature>
<evidence type="ECO:0000256" key="2">
    <source>
        <dbReference type="ARBA" id="ARBA00022475"/>
    </source>
</evidence>
<dbReference type="PANTHER" id="PTHR30250:SF11">
    <property type="entry name" value="O-ANTIGEN TRANSPORTER-RELATED"/>
    <property type="match status" value="1"/>
</dbReference>
<evidence type="ECO:0000256" key="5">
    <source>
        <dbReference type="ARBA" id="ARBA00023136"/>
    </source>
</evidence>
<feature type="transmembrane region" description="Helical" evidence="6">
    <location>
        <begin position="113"/>
        <end position="135"/>
    </location>
</feature>
<comment type="caution">
    <text evidence="7">The sequence shown here is derived from an EMBL/GenBank/DDBJ whole genome shotgun (WGS) entry which is preliminary data.</text>
</comment>
<dbReference type="InterPro" id="IPR050833">
    <property type="entry name" value="Poly_Biosynth_Transport"/>
</dbReference>
<sequence length="418" mass="48266">MKKNLFSDAFFYSLIQISNFLIPVITLPYVTRVVGVDNYGLLEIAFVFTSIFVIAIKYGFEYTATRTISKNADNNSLLSKVFYEYLYAKLIILLFCFTMFFALSYYVEIISKYKFLFFITFITIIGDFLIPGWFLRGVGKVKTVAIFLFFSKLLTLPLIFLLITESDDFYYRAAIASFSHIVISIFCIFYTVNKFNLNFIKPKLKEAFARLSEGFPLFISGVLILLTGNYNLFFMESFGNFSMSELGNYAAGQKLIQITQNVVMLSISQVFYPYFSKLVSEDIDKFKSEILSVFKLVMPIIVVGTFILYFLADFACSVMFGKEFVLASDFLRIFSVLPLLYFVSNLFLFQGVSNLVSDKFVMYTYLIFAVVNLVGLYYLIQSQNVYYVAFFRIAVQMTIAIFSVVFYFCIVKRRKSNI</sequence>
<dbReference type="Pfam" id="PF01943">
    <property type="entry name" value="Polysacc_synt"/>
    <property type="match status" value="1"/>
</dbReference>
<gene>
    <name evidence="7" type="ORF">OIK42_02170</name>
</gene>
<organism evidence="7 8">
    <name type="scientific">Alteromonas gilva</name>
    <dbReference type="NCBI Taxonomy" id="2987522"/>
    <lineage>
        <taxon>Bacteria</taxon>
        <taxon>Pseudomonadati</taxon>
        <taxon>Pseudomonadota</taxon>
        <taxon>Gammaproteobacteria</taxon>
        <taxon>Alteromonadales</taxon>
        <taxon>Alteromonadaceae</taxon>
        <taxon>Alteromonas/Salinimonas group</taxon>
        <taxon>Alteromonas</taxon>
    </lineage>
</organism>
<accession>A0ABT5KY51</accession>
<dbReference type="InterPro" id="IPR002797">
    <property type="entry name" value="Polysacc_synth"/>
</dbReference>
<feature type="transmembrane region" description="Helical" evidence="6">
    <location>
        <begin position="386"/>
        <end position="410"/>
    </location>
</feature>
<protein>
    <submittedName>
        <fullName evidence="7">Oligosaccharide flippase family protein</fullName>
    </submittedName>
</protein>
<evidence type="ECO:0000256" key="4">
    <source>
        <dbReference type="ARBA" id="ARBA00022989"/>
    </source>
</evidence>
<keyword evidence="5 6" id="KW-0472">Membrane</keyword>
<dbReference type="EMBL" id="JAQQXP010000001">
    <property type="protein sequence ID" value="MDC8829558.1"/>
    <property type="molecule type" value="Genomic_DNA"/>
</dbReference>
<evidence type="ECO:0000313" key="7">
    <source>
        <dbReference type="EMBL" id="MDC8829558.1"/>
    </source>
</evidence>
<feature type="transmembrane region" description="Helical" evidence="6">
    <location>
        <begin position="326"/>
        <end position="348"/>
    </location>
</feature>
<feature type="transmembrane region" description="Helical" evidence="6">
    <location>
        <begin position="255"/>
        <end position="275"/>
    </location>
</feature>
<keyword evidence="3 6" id="KW-0812">Transmembrane</keyword>
<comment type="subcellular location">
    <subcellularLocation>
        <location evidence="1">Cell membrane</location>
        <topology evidence="1">Multi-pass membrane protein</topology>
    </subcellularLocation>
</comment>
<evidence type="ECO:0000313" key="8">
    <source>
        <dbReference type="Proteomes" id="UP001218788"/>
    </source>
</evidence>
<dbReference type="Proteomes" id="UP001218788">
    <property type="component" value="Unassembled WGS sequence"/>
</dbReference>